<evidence type="ECO:0000256" key="1">
    <source>
        <dbReference type="SAM" id="Phobius"/>
    </source>
</evidence>
<dbReference type="EMBL" id="SNYA01000005">
    <property type="protein sequence ID" value="TDP91567.1"/>
    <property type="molecule type" value="Genomic_DNA"/>
</dbReference>
<keyword evidence="1" id="KW-1133">Transmembrane helix</keyword>
<evidence type="ECO:0000313" key="2">
    <source>
        <dbReference type="EMBL" id="TDP91567.1"/>
    </source>
</evidence>
<dbReference type="GO" id="GO:0005886">
    <property type="term" value="C:plasma membrane"/>
    <property type="evidence" value="ECO:0007669"/>
    <property type="project" value="UniProtKB-SubCell"/>
</dbReference>
<accession>A0A4R6RYA6</accession>
<feature type="transmembrane region" description="Helical" evidence="1">
    <location>
        <begin position="19"/>
        <end position="37"/>
    </location>
</feature>
<dbReference type="OrthoDB" id="3686802at2"/>
<sequence>MNATLAVFRGQVRDGWRGLLGWSLGIAAVTGLYLPLYPSLQSPALTQLLSSLPKELVRTIGYDQIASGSGYTQATFFGLIGYVLLTIASTSWGTAAIAGAEEHGRLELTLAHGIGRVHYTVASAAALLTKLLLLGCVACALILLLNEPAELELEPAHVIAALAAWIGLGFVSGAAALAAGAGFGRRIWAIGAGAGVAVLGYALNAVGETSTKTEWMWRFSPYHWAFGAQPLSTGADWGGLGVLWGLALALIFGAALALTRRDLRGY</sequence>
<comment type="caution">
    <text evidence="2">The sequence shown here is derived from an EMBL/GenBank/DDBJ whole genome shotgun (WGS) entry which is preliminary data.</text>
</comment>
<dbReference type="Proteomes" id="UP000295601">
    <property type="component" value="Unassembled WGS sequence"/>
</dbReference>
<dbReference type="AlphaFoldDB" id="A0A4R6RYA6"/>
<feature type="transmembrane region" description="Helical" evidence="1">
    <location>
        <begin position="187"/>
        <end position="207"/>
    </location>
</feature>
<keyword evidence="3" id="KW-1185">Reference proteome</keyword>
<organism evidence="2 3">
    <name type="scientific">Leucobacter luti</name>
    <dbReference type="NCBI Taxonomy" id="340320"/>
    <lineage>
        <taxon>Bacteria</taxon>
        <taxon>Bacillati</taxon>
        <taxon>Actinomycetota</taxon>
        <taxon>Actinomycetes</taxon>
        <taxon>Micrococcales</taxon>
        <taxon>Microbacteriaceae</taxon>
        <taxon>Leucobacter</taxon>
    </lineage>
</organism>
<keyword evidence="1" id="KW-0812">Transmembrane</keyword>
<name>A0A4R6RYA6_9MICO</name>
<gene>
    <name evidence="2" type="ORF">EDF62_2185</name>
</gene>
<keyword evidence="1" id="KW-0472">Membrane</keyword>
<feature type="transmembrane region" description="Helical" evidence="1">
    <location>
        <begin position="76"/>
        <end position="98"/>
    </location>
</feature>
<dbReference type="GO" id="GO:0140359">
    <property type="term" value="F:ABC-type transporter activity"/>
    <property type="evidence" value="ECO:0007669"/>
    <property type="project" value="InterPro"/>
</dbReference>
<protein>
    <submittedName>
        <fullName evidence="2">ABC-2 type transport system permease protein</fullName>
    </submittedName>
</protein>
<feature type="transmembrane region" description="Helical" evidence="1">
    <location>
        <begin position="119"/>
        <end position="145"/>
    </location>
</feature>
<reference evidence="2 3" key="1">
    <citation type="submission" date="2019-03" db="EMBL/GenBank/DDBJ databases">
        <title>Genomic analyses of the natural microbiome of Caenorhabditis elegans.</title>
        <authorList>
            <person name="Samuel B."/>
        </authorList>
    </citation>
    <scope>NUCLEOTIDE SEQUENCE [LARGE SCALE GENOMIC DNA]</scope>
    <source>
        <strain evidence="2 3">JUb18</strain>
    </source>
</reference>
<feature type="transmembrane region" description="Helical" evidence="1">
    <location>
        <begin position="237"/>
        <end position="258"/>
    </location>
</feature>
<evidence type="ECO:0000313" key="3">
    <source>
        <dbReference type="Proteomes" id="UP000295601"/>
    </source>
</evidence>
<proteinExistence type="predicted"/>
<feature type="transmembrane region" description="Helical" evidence="1">
    <location>
        <begin position="157"/>
        <end position="180"/>
    </location>
</feature>
<dbReference type="RefSeq" id="WP_133617017.1">
    <property type="nucleotide sequence ID" value="NZ_SNYA01000005.1"/>
</dbReference>